<dbReference type="InterPro" id="IPR000595">
    <property type="entry name" value="cNMP-bd_dom"/>
</dbReference>
<organism evidence="2 3">
    <name type="scientific">Chitinophaga tropicalis</name>
    <dbReference type="NCBI Taxonomy" id="2683588"/>
    <lineage>
        <taxon>Bacteria</taxon>
        <taxon>Pseudomonadati</taxon>
        <taxon>Bacteroidota</taxon>
        <taxon>Chitinophagia</taxon>
        <taxon>Chitinophagales</taxon>
        <taxon>Chitinophagaceae</taxon>
        <taxon>Chitinophaga</taxon>
    </lineage>
</organism>
<dbReference type="SUPFAM" id="SSF51206">
    <property type="entry name" value="cAMP-binding domain-like"/>
    <property type="match status" value="1"/>
</dbReference>
<keyword evidence="3" id="KW-1185">Reference proteome</keyword>
<comment type="caution">
    <text evidence="2">The sequence shown here is derived from an EMBL/GenBank/DDBJ whole genome shotgun (WGS) entry which is preliminary data.</text>
</comment>
<sequence>MFEVFQKYLSEKTTLTDTELEMIQSVSFTKKLRKRQYLLQEGDAWKHYCFVAKGCLRIYRVDQKGVEHIMKFCIENWWAGDRESLLTGSPSQCNIDALEDSVLILFKKEDYDELRKKIPAFDDMVNTLIHRSYIASQNRIHSAISYTTEEKYQNFIEKYPDIFSRVPLHMIASYLGVSAETLSRIRTHAARR</sequence>
<feature type="domain" description="Cyclic nucleotide-binding" evidence="1">
    <location>
        <begin position="20"/>
        <end position="114"/>
    </location>
</feature>
<dbReference type="CDD" id="cd00038">
    <property type="entry name" value="CAP_ED"/>
    <property type="match status" value="1"/>
</dbReference>
<gene>
    <name evidence="2" type="ORF">GO493_27445</name>
</gene>
<proteinExistence type="predicted"/>
<evidence type="ECO:0000313" key="3">
    <source>
        <dbReference type="Proteomes" id="UP000461730"/>
    </source>
</evidence>
<dbReference type="Gene3D" id="2.60.120.10">
    <property type="entry name" value="Jelly Rolls"/>
    <property type="match status" value="1"/>
</dbReference>
<evidence type="ECO:0000313" key="2">
    <source>
        <dbReference type="EMBL" id="MVT12026.1"/>
    </source>
</evidence>
<dbReference type="RefSeq" id="WP_157309447.1">
    <property type="nucleotide sequence ID" value="NZ_WRXN01000018.1"/>
</dbReference>
<dbReference type="Pfam" id="PF00027">
    <property type="entry name" value="cNMP_binding"/>
    <property type="match status" value="1"/>
</dbReference>
<dbReference type="PROSITE" id="PS50042">
    <property type="entry name" value="CNMP_BINDING_3"/>
    <property type="match status" value="1"/>
</dbReference>
<name>A0A7K1UCI8_9BACT</name>
<evidence type="ECO:0000259" key="1">
    <source>
        <dbReference type="PROSITE" id="PS50042"/>
    </source>
</evidence>
<reference evidence="2 3" key="1">
    <citation type="submission" date="2019-12" db="EMBL/GenBank/DDBJ databases">
        <title>Chitinophaga sp. strain ysch24 (GDMCC 1.1355), whole genome shotgun sequence.</title>
        <authorList>
            <person name="Zhang X."/>
        </authorList>
    </citation>
    <scope>NUCLEOTIDE SEQUENCE [LARGE SCALE GENOMIC DNA]</scope>
    <source>
        <strain evidence="3">ysch24</strain>
    </source>
</reference>
<dbReference type="Proteomes" id="UP000461730">
    <property type="component" value="Unassembled WGS sequence"/>
</dbReference>
<dbReference type="AlphaFoldDB" id="A0A7K1UCI8"/>
<dbReference type="EMBL" id="WRXN01000018">
    <property type="protein sequence ID" value="MVT12026.1"/>
    <property type="molecule type" value="Genomic_DNA"/>
</dbReference>
<accession>A0A7K1UCI8</accession>
<protein>
    <submittedName>
        <fullName evidence="2">Cyclic nucleotide-binding domain-containing protein</fullName>
    </submittedName>
</protein>
<dbReference type="InterPro" id="IPR018490">
    <property type="entry name" value="cNMP-bd_dom_sf"/>
</dbReference>
<dbReference type="InterPro" id="IPR014710">
    <property type="entry name" value="RmlC-like_jellyroll"/>
</dbReference>